<keyword evidence="6" id="KW-1185">Reference proteome</keyword>
<reference evidence="6" key="1">
    <citation type="submission" date="2016-10" db="EMBL/GenBank/DDBJ databases">
        <authorList>
            <person name="Varghese N."/>
            <person name="Submissions S."/>
        </authorList>
    </citation>
    <scope>NUCLEOTIDE SEQUENCE [LARGE SCALE GENOMIC DNA]</scope>
    <source>
        <strain evidence="6">DSM 3669</strain>
    </source>
</reference>
<dbReference type="RefSeq" id="WP_092483569.1">
    <property type="nucleotide sequence ID" value="NZ_FOYM01000014.1"/>
</dbReference>
<dbReference type="InterPro" id="IPR023753">
    <property type="entry name" value="FAD/NAD-binding_dom"/>
</dbReference>
<keyword evidence="2" id="KW-0285">Flavoprotein</keyword>
<sequence length="429" mass="46984">MRAYDYVIVGNSAGAAGCIEGLRCVDKSGSIAVIAEENRHIYSRALVPYYLDGKIAGEKMYYRPADFYKRAAVDLLEDKAVKLDTALKRVELADGRLVGYGKLLLATGGRPIFPPIPGLDKKNVFSFHSLDDALGIEETLPAAKNAVILGGGVIGLMAAEVLHRKGLQVHVLELADRLLAPVIDETASALVEKTFQEAGVEINTRNTIEKIHGADRVENITLRDGRTIPCDILIVGVGVTPRVELAEGTDIKINRGIVVNRNMQTSAPDVYACGDCASTYNFVTGETHPLPLWPNAYRGGRIAAFNMAGLEREYTWGTSMNAMHFFDLNLINAGLNITGSGGGDWEIIAAVDEQQKTYRKFVLNRDGRIKGFVLAGQIARAGIFLNLMRREIDVRGFRQELLSTSFGYSNLPDDMRWQLLENEVILGVV</sequence>
<dbReference type="InterPro" id="IPR036188">
    <property type="entry name" value="FAD/NAD-bd_sf"/>
</dbReference>
<dbReference type="OrthoDB" id="9807946at2"/>
<dbReference type="AlphaFoldDB" id="A0A1I6DPS0"/>
<dbReference type="Proteomes" id="UP000199584">
    <property type="component" value="Unassembled WGS sequence"/>
</dbReference>
<accession>A0A1I6DPS0</accession>
<organism evidence="5 6">
    <name type="scientific">Desulfoscipio geothermicus DSM 3669</name>
    <dbReference type="NCBI Taxonomy" id="1121426"/>
    <lineage>
        <taxon>Bacteria</taxon>
        <taxon>Bacillati</taxon>
        <taxon>Bacillota</taxon>
        <taxon>Clostridia</taxon>
        <taxon>Eubacteriales</taxon>
        <taxon>Desulfallaceae</taxon>
        <taxon>Desulfoscipio</taxon>
    </lineage>
</organism>
<dbReference type="Gene3D" id="3.50.50.60">
    <property type="entry name" value="FAD/NAD(P)-binding domain"/>
    <property type="match status" value="2"/>
</dbReference>
<comment type="cofactor">
    <cofactor evidence="1">
        <name>FAD</name>
        <dbReference type="ChEBI" id="CHEBI:57692"/>
    </cofactor>
</comment>
<protein>
    <submittedName>
        <fullName evidence="5">Pyridine nucleotide-disulphide oxidoreductase</fullName>
    </submittedName>
</protein>
<dbReference type="PANTHER" id="PTHR43429">
    <property type="entry name" value="PYRIDINE NUCLEOTIDE-DISULFIDE OXIDOREDUCTASE DOMAIN-CONTAINING"/>
    <property type="match status" value="1"/>
</dbReference>
<proteinExistence type="predicted"/>
<evidence type="ECO:0000313" key="5">
    <source>
        <dbReference type="EMBL" id="SFR07381.1"/>
    </source>
</evidence>
<keyword evidence="3" id="KW-0274">FAD</keyword>
<dbReference type="SUPFAM" id="SSF51905">
    <property type="entry name" value="FAD/NAD(P)-binding domain"/>
    <property type="match status" value="2"/>
</dbReference>
<dbReference type="PROSITE" id="PS51257">
    <property type="entry name" value="PROKAR_LIPOPROTEIN"/>
    <property type="match status" value="1"/>
</dbReference>
<dbReference type="EMBL" id="FOYM01000014">
    <property type="protein sequence ID" value="SFR07381.1"/>
    <property type="molecule type" value="Genomic_DNA"/>
</dbReference>
<dbReference type="PRINTS" id="PR00411">
    <property type="entry name" value="PNDRDTASEI"/>
</dbReference>
<evidence type="ECO:0000256" key="1">
    <source>
        <dbReference type="ARBA" id="ARBA00001974"/>
    </source>
</evidence>
<evidence type="ECO:0000259" key="4">
    <source>
        <dbReference type="Pfam" id="PF07992"/>
    </source>
</evidence>
<feature type="domain" description="FAD/NAD(P)-binding" evidence="4">
    <location>
        <begin position="4"/>
        <end position="299"/>
    </location>
</feature>
<dbReference type="Pfam" id="PF07992">
    <property type="entry name" value="Pyr_redox_2"/>
    <property type="match status" value="1"/>
</dbReference>
<evidence type="ECO:0000256" key="3">
    <source>
        <dbReference type="ARBA" id="ARBA00022827"/>
    </source>
</evidence>
<name>A0A1I6DPS0_9FIRM</name>
<dbReference type="PANTHER" id="PTHR43429:SF3">
    <property type="entry name" value="NITRITE REDUCTASE [NAD(P)H]"/>
    <property type="match status" value="1"/>
</dbReference>
<dbReference type="PRINTS" id="PR00368">
    <property type="entry name" value="FADPNR"/>
</dbReference>
<evidence type="ECO:0000313" key="6">
    <source>
        <dbReference type="Proteomes" id="UP000199584"/>
    </source>
</evidence>
<dbReference type="InterPro" id="IPR050260">
    <property type="entry name" value="FAD-bd_OxRdtase"/>
</dbReference>
<gene>
    <name evidence="5" type="ORF">SAMN05660706_11495</name>
</gene>
<dbReference type="STRING" id="39060.SAMN05660706_11495"/>
<evidence type="ECO:0000256" key="2">
    <source>
        <dbReference type="ARBA" id="ARBA00022630"/>
    </source>
</evidence>
<dbReference type="GO" id="GO:0016491">
    <property type="term" value="F:oxidoreductase activity"/>
    <property type="evidence" value="ECO:0007669"/>
    <property type="project" value="InterPro"/>
</dbReference>